<gene>
    <name evidence="3" type="ORF">FQ330_03570</name>
</gene>
<keyword evidence="2" id="KW-1133">Transmembrane helix</keyword>
<sequence length="373" mass="38765">MPTEMPDFAMPPEADAPARDAAADAAHAAGEPSAAPHAAHPERSPEPASPSDEDEEPWGRPDPQPVRRPWRLLLAATLVGVLLGAGLVSAVQGMERAAGDGDRARLAEAAMAYLTAIADGRAEEATRLVPPPGLAGAADLLTDPVLAAAGRITEPQAGFAQIEGDEARIEVGFVLGRTDVSRTLEAVREAGGWRVTTSLAERVQNYAYGPGTSSVSLAGVPAASGELLLYPALYMTDAHDDGFVSTQSVTFSVDGDARTAVEISPMVQVAPGVAERLEPVAMAFGLACQLREGCGIPPGELVPTHQVQPYLEGADATQASVYLARSTDAGGELEWHEVRMRGDFADGADAGDWECGMPSLGTGQVEAWEACVP</sequence>
<name>A0A5M8QN84_9MICO</name>
<protein>
    <submittedName>
        <fullName evidence="3">Uncharacterized protein</fullName>
    </submittedName>
</protein>
<dbReference type="Proteomes" id="UP000323221">
    <property type="component" value="Unassembled WGS sequence"/>
</dbReference>
<dbReference type="RefSeq" id="WP_146355277.1">
    <property type="nucleotide sequence ID" value="NZ_VOIR01000011.1"/>
</dbReference>
<dbReference type="OrthoDB" id="5099832at2"/>
<proteinExistence type="predicted"/>
<keyword evidence="2" id="KW-0472">Membrane</keyword>
<dbReference type="EMBL" id="VOIR01000011">
    <property type="protein sequence ID" value="KAA6436490.1"/>
    <property type="molecule type" value="Genomic_DNA"/>
</dbReference>
<organism evidence="3 4">
    <name type="scientific">Agrococcus sediminis</name>
    <dbReference type="NCBI Taxonomy" id="2599924"/>
    <lineage>
        <taxon>Bacteria</taxon>
        <taxon>Bacillati</taxon>
        <taxon>Actinomycetota</taxon>
        <taxon>Actinomycetes</taxon>
        <taxon>Micrococcales</taxon>
        <taxon>Microbacteriaceae</taxon>
        <taxon>Agrococcus</taxon>
    </lineage>
</organism>
<keyword evidence="4" id="KW-1185">Reference proteome</keyword>
<evidence type="ECO:0000313" key="4">
    <source>
        <dbReference type="Proteomes" id="UP000323221"/>
    </source>
</evidence>
<accession>A0A5M8QN84</accession>
<evidence type="ECO:0000256" key="1">
    <source>
        <dbReference type="SAM" id="MobiDB-lite"/>
    </source>
</evidence>
<evidence type="ECO:0000313" key="3">
    <source>
        <dbReference type="EMBL" id="KAA6436490.1"/>
    </source>
</evidence>
<feature type="compositionally biased region" description="Low complexity" evidence="1">
    <location>
        <begin position="23"/>
        <end position="38"/>
    </location>
</feature>
<comment type="caution">
    <text evidence="3">The sequence shown here is derived from an EMBL/GenBank/DDBJ whole genome shotgun (WGS) entry which is preliminary data.</text>
</comment>
<feature type="transmembrane region" description="Helical" evidence="2">
    <location>
        <begin position="70"/>
        <end position="91"/>
    </location>
</feature>
<dbReference type="AlphaFoldDB" id="A0A5M8QN84"/>
<evidence type="ECO:0000256" key="2">
    <source>
        <dbReference type="SAM" id="Phobius"/>
    </source>
</evidence>
<feature type="region of interest" description="Disordered" evidence="1">
    <location>
        <begin position="1"/>
        <end position="64"/>
    </location>
</feature>
<keyword evidence="2" id="KW-0812">Transmembrane</keyword>
<reference evidence="3 4" key="1">
    <citation type="submission" date="2019-08" db="EMBL/GenBank/DDBJ databases">
        <title>Agrococcus lahaulensis sp. nov., isolated from a cold desert of the Indian Himalayas.</title>
        <authorList>
            <person name="Qu J.H."/>
        </authorList>
    </citation>
    <scope>NUCLEOTIDE SEQUENCE [LARGE SCALE GENOMIC DNA]</scope>
    <source>
        <strain evidence="3 4">NS18</strain>
    </source>
</reference>